<evidence type="ECO:0000313" key="2">
    <source>
        <dbReference type="Proteomes" id="UP000231276"/>
    </source>
</evidence>
<dbReference type="InterPro" id="IPR050644">
    <property type="entry name" value="PG_Glycine_Bridge_Synth"/>
</dbReference>
<dbReference type="InterPro" id="IPR016181">
    <property type="entry name" value="Acyl_CoA_acyltransferase"/>
</dbReference>
<name>A0A2H0DXK0_9BACT</name>
<dbReference type="AlphaFoldDB" id="A0A2H0DXK0"/>
<dbReference type="Proteomes" id="UP000231276">
    <property type="component" value="Unassembled WGS sequence"/>
</dbReference>
<dbReference type="PANTHER" id="PTHR36174:SF1">
    <property type="entry name" value="LIPID II:GLYCINE GLYCYLTRANSFERASE"/>
    <property type="match status" value="1"/>
</dbReference>
<reference evidence="1 2" key="1">
    <citation type="submission" date="2017-09" db="EMBL/GenBank/DDBJ databases">
        <title>Depth-based differentiation of microbial function through sediment-hosted aquifers and enrichment of novel symbionts in the deep terrestrial subsurface.</title>
        <authorList>
            <person name="Probst A.J."/>
            <person name="Ladd B."/>
            <person name="Jarett J.K."/>
            <person name="Geller-Mcgrath D.E."/>
            <person name="Sieber C.M."/>
            <person name="Emerson J.B."/>
            <person name="Anantharaman K."/>
            <person name="Thomas B.C."/>
            <person name="Malmstrom R."/>
            <person name="Stieglmeier M."/>
            <person name="Klingl A."/>
            <person name="Woyke T."/>
            <person name="Ryan C.M."/>
            <person name="Banfield J.F."/>
        </authorList>
    </citation>
    <scope>NUCLEOTIDE SEQUENCE [LARGE SCALE GENOMIC DNA]</scope>
    <source>
        <strain evidence="1">CG22_combo_CG10-13_8_21_14_all_43_18</strain>
    </source>
</reference>
<proteinExistence type="predicted"/>
<gene>
    <name evidence="1" type="ORF">COW82_02165</name>
</gene>
<dbReference type="EMBL" id="PCTS01000029">
    <property type="protein sequence ID" value="PIP86439.1"/>
    <property type="molecule type" value="Genomic_DNA"/>
</dbReference>
<sequence length="245" mass="28927">MKGVYINRKFGLPVSARMIFQDKLFLDWIEKNKYPMIILISQNKVDVPNSANISSKKTANIDLKKDIKEILSNFNSTTRNEVRRTFKMDDLEFRREDRIDKKIYKIYKNFRKDKKLSLRDRKFLESASLYVAYYKGEPISFVTVYDVRPSLRIQNIFSDISKESDSELKKIIGYSTRRLIYEIAKFGSENGYNFLDMAGVNLDDPKKQGITKFKMGFGGELVDEYTYTYKSPFLRKMSLFKNKFK</sequence>
<dbReference type="Gene3D" id="3.40.630.30">
    <property type="match status" value="1"/>
</dbReference>
<dbReference type="PANTHER" id="PTHR36174">
    <property type="entry name" value="LIPID II:GLYCINE GLYCYLTRANSFERASE"/>
    <property type="match status" value="1"/>
</dbReference>
<accession>A0A2H0DXK0</accession>
<organism evidence="1 2">
    <name type="scientific">Candidatus Campbellbacteria bacterium CG22_combo_CG10-13_8_21_14_all_43_18</name>
    <dbReference type="NCBI Taxonomy" id="1974530"/>
    <lineage>
        <taxon>Bacteria</taxon>
        <taxon>Candidatus Campbelliibacteriota</taxon>
    </lineage>
</organism>
<evidence type="ECO:0000313" key="1">
    <source>
        <dbReference type="EMBL" id="PIP86439.1"/>
    </source>
</evidence>
<comment type="caution">
    <text evidence="1">The sequence shown here is derived from an EMBL/GenBank/DDBJ whole genome shotgun (WGS) entry which is preliminary data.</text>
</comment>
<evidence type="ECO:0008006" key="3">
    <source>
        <dbReference type="Google" id="ProtNLM"/>
    </source>
</evidence>
<protein>
    <recommendedName>
        <fullName evidence="3">BioF2-like acetyltransferase domain-containing protein</fullName>
    </recommendedName>
</protein>
<dbReference type="SUPFAM" id="SSF55729">
    <property type="entry name" value="Acyl-CoA N-acyltransferases (Nat)"/>
    <property type="match status" value="1"/>
</dbReference>